<reference evidence="1" key="1">
    <citation type="submission" date="2018-02" db="EMBL/GenBank/DDBJ databases">
        <title>Rhizophora mucronata_Transcriptome.</title>
        <authorList>
            <person name="Meera S.P."/>
            <person name="Sreeshan A."/>
            <person name="Augustine A."/>
        </authorList>
    </citation>
    <scope>NUCLEOTIDE SEQUENCE</scope>
    <source>
        <tissue evidence="1">Leaf</tissue>
    </source>
</reference>
<sequence length="28" mass="3308">MKCLPLSQLVRNLQFEFMNCFVTVPYSV</sequence>
<dbReference type="AlphaFoldDB" id="A0A2P2NP90"/>
<proteinExistence type="predicted"/>
<evidence type="ECO:0000313" key="1">
    <source>
        <dbReference type="EMBL" id="MBX44261.1"/>
    </source>
</evidence>
<accession>A0A2P2NP90</accession>
<name>A0A2P2NP90_RHIMU</name>
<dbReference type="EMBL" id="GGEC01063777">
    <property type="protein sequence ID" value="MBX44261.1"/>
    <property type="molecule type" value="Transcribed_RNA"/>
</dbReference>
<protein>
    <submittedName>
        <fullName evidence="1">Uncharacterized protein</fullName>
    </submittedName>
</protein>
<organism evidence="1">
    <name type="scientific">Rhizophora mucronata</name>
    <name type="common">Asiatic mangrove</name>
    <dbReference type="NCBI Taxonomy" id="61149"/>
    <lineage>
        <taxon>Eukaryota</taxon>
        <taxon>Viridiplantae</taxon>
        <taxon>Streptophyta</taxon>
        <taxon>Embryophyta</taxon>
        <taxon>Tracheophyta</taxon>
        <taxon>Spermatophyta</taxon>
        <taxon>Magnoliopsida</taxon>
        <taxon>eudicotyledons</taxon>
        <taxon>Gunneridae</taxon>
        <taxon>Pentapetalae</taxon>
        <taxon>rosids</taxon>
        <taxon>fabids</taxon>
        <taxon>Malpighiales</taxon>
        <taxon>Rhizophoraceae</taxon>
        <taxon>Rhizophora</taxon>
    </lineage>
</organism>